<dbReference type="AlphaFoldDB" id="A0A5N6KIU8"/>
<evidence type="ECO:0000313" key="2">
    <source>
        <dbReference type="Proteomes" id="UP000326757"/>
    </source>
</evidence>
<dbReference type="EMBL" id="VIGI01000002">
    <property type="protein sequence ID" value="KAB8303605.1"/>
    <property type="molecule type" value="Genomic_DNA"/>
</dbReference>
<gene>
    <name evidence="1" type="ORF">EYC80_005002</name>
</gene>
<dbReference type="Proteomes" id="UP000326757">
    <property type="component" value="Unassembled WGS sequence"/>
</dbReference>
<name>A0A5N6KIU8_MONLA</name>
<proteinExistence type="predicted"/>
<sequence>MAQLNSKYNSTRTLSILSQVCQLSTPAIPLHLQYLYTLNTSTPSIPPHLQYLHTFNTSTPPHLHTFYNSTHLNFKQTIFLLLNQITYHNNGIEESLPSCPVFPNCQVSFKSIHRLRGFMTKSYSCYQPSIRKQPFDIFDLRAFMIDSLLPLPILEQRNRKAPSLQTVQTSNEEEDVYLDYRSS</sequence>
<reference evidence="1 2" key="1">
    <citation type="submission" date="2019-06" db="EMBL/GenBank/DDBJ databases">
        <title>Genome Sequence of the Brown Rot Fungal Pathogen Monilinia laxa.</title>
        <authorList>
            <person name="De Miccolis Angelini R.M."/>
            <person name="Landi L."/>
            <person name="Abate D."/>
            <person name="Pollastro S."/>
            <person name="Romanazzi G."/>
            <person name="Faretra F."/>
        </authorList>
    </citation>
    <scope>NUCLEOTIDE SEQUENCE [LARGE SCALE GENOMIC DNA]</scope>
    <source>
        <strain evidence="1 2">Mlax316</strain>
    </source>
</reference>
<comment type="caution">
    <text evidence="1">The sequence shown here is derived from an EMBL/GenBank/DDBJ whole genome shotgun (WGS) entry which is preliminary data.</text>
</comment>
<organism evidence="1 2">
    <name type="scientific">Monilinia laxa</name>
    <name type="common">Brown rot fungus</name>
    <name type="synonym">Sclerotinia laxa</name>
    <dbReference type="NCBI Taxonomy" id="61186"/>
    <lineage>
        <taxon>Eukaryota</taxon>
        <taxon>Fungi</taxon>
        <taxon>Dikarya</taxon>
        <taxon>Ascomycota</taxon>
        <taxon>Pezizomycotina</taxon>
        <taxon>Leotiomycetes</taxon>
        <taxon>Helotiales</taxon>
        <taxon>Sclerotiniaceae</taxon>
        <taxon>Monilinia</taxon>
    </lineage>
</organism>
<accession>A0A5N6KIU8</accession>
<protein>
    <submittedName>
        <fullName evidence="1">Uncharacterized protein</fullName>
    </submittedName>
</protein>
<keyword evidence="2" id="KW-1185">Reference proteome</keyword>
<evidence type="ECO:0000313" key="1">
    <source>
        <dbReference type="EMBL" id="KAB8303605.1"/>
    </source>
</evidence>